<organism evidence="2 3">
    <name type="scientific">Pelagibius litoralis</name>
    <dbReference type="NCBI Taxonomy" id="374515"/>
    <lineage>
        <taxon>Bacteria</taxon>
        <taxon>Pseudomonadati</taxon>
        <taxon>Pseudomonadota</taxon>
        <taxon>Alphaproteobacteria</taxon>
        <taxon>Rhodospirillales</taxon>
        <taxon>Rhodovibrionaceae</taxon>
        <taxon>Pelagibius</taxon>
    </lineage>
</organism>
<dbReference type="Proteomes" id="UP000761264">
    <property type="component" value="Unassembled WGS sequence"/>
</dbReference>
<gene>
    <name evidence="2" type="ORF">HBA54_20040</name>
</gene>
<proteinExistence type="predicted"/>
<feature type="region of interest" description="Disordered" evidence="1">
    <location>
        <begin position="163"/>
        <end position="196"/>
    </location>
</feature>
<evidence type="ECO:0000313" key="3">
    <source>
        <dbReference type="Proteomes" id="UP000761264"/>
    </source>
</evidence>
<name>A0A967F0M4_9PROT</name>
<accession>A0A967F0M4</accession>
<evidence type="ECO:0000313" key="2">
    <source>
        <dbReference type="EMBL" id="NIA70895.1"/>
    </source>
</evidence>
<dbReference type="EMBL" id="JAAQPH010000017">
    <property type="protein sequence ID" value="NIA70895.1"/>
    <property type="molecule type" value="Genomic_DNA"/>
</dbReference>
<protein>
    <submittedName>
        <fullName evidence="2">Uncharacterized protein</fullName>
    </submittedName>
</protein>
<sequence>MDAPGNEPSESEVCEGGAPSAVKKVADASLPLEVGSLALGEDGHIEHGRDEGPLHFNFTACGIHFEAELAGKTAPLRLTANLGKLPYSAESPDGRGLARSVLAATDRLRRGQILLSDDHDMILQGELMPPSPRTPVNVIATATALILDFKPYLDLLAEAISVRRPAGEPAEADDQPADDAEMDDAPVEGEAAAGET</sequence>
<feature type="compositionally biased region" description="Acidic residues" evidence="1">
    <location>
        <begin position="170"/>
        <end position="187"/>
    </location>
</feature>
<comment type="caution">
    <text evidence="2">The sequence shown here is derived from an EMBL/GenBank/DDBJ whole genome shotgun (WGS) entry which is preliminary data.</text>
</comment>
<dbReference type="AlphaFoldDB" id="A0A967F0M4"/>
<keyword evidence="3" id="KW-1185">Reference proteome</keyword>
<reference evidence="2" key="1">
    <citation type="submission" date="2020-03" db="EMBL/GenBank/DDBJ databases">
        <title>Genome of Pelagibius litoralis DSM 21314T.</title>
        <authorList>
            <person name="Wang G."/>
        </authorList>
    </citation>
    <scope>NUCLEOTIDE SEQUENCE</scope>
    <source>
        <strain evidence="2">DSM 21314</strain>
    </source>
</reference>
<evidence type="ECO:0000256" key="1">
    <source>
        <dbReference type="SAM" id="MobiDB-lite"/>
    </source>
</evidence>
<dbReference type="RefSeq" id="WP_167227973.1">
    <property type="nucleotide sequence ID" value="NZ_JAAQPH010000017.1"/>
</dbReference>